<dbReference type="InterPro" id="IPR050535">
    <property type="entry name" value="DNA_Repair-Maintenance_Comp"/>
</dbReference>
<sequence>MKFLHAADLHLDTPFQGLSGLTPALQERLVTAPLRALSRLVDLAVAEQVDFVLLVGDLFDQQGQSVQAQAALMTALARLNTASIPVLLSFGNHDFQADLSRWHFPANVHVFGPQVTTATLTTVAQERVAISGFSYAQRWVTTDPVDDYPVKATGVDYQIGTLHGQIGVAGDHYAPFNVSELLTKHYDYWALGHIHQRQTLNSQPPIVYAGNTQGRHRGETGVKGCLIVNSQADQTLQPVFHALTDIEWADWTPTLTSPEPMSRSHIVHQLADQLSLKMVTGLKLVTITLPASLQLSAMAELALNQGAILAQLQEQANEHWWPVAIEQATTDTMTPLFGINATTWQQVGEQVVTDQAVAELAGKLLDEDFLNTALLEDMSPTAWQQQVVRLLNDQYHLTTGVNDDAD</sequence>
<dbReference type="CDD" id="cd00840">
    <property type="entry name" value="MPP_Mre11_N"/>
    <property type="match status" value="1"/>
</dbReference>
<dbReference type="RefSeq" id="WP_044430307.1">
    <property type="nucleotide sequence ID" value="NZ_CP010528.1"/>
</dbReference>
<dbReference type="Proteomes" id="UP000076882">
    <property type="component" value="Unassembled WGS sequence"/>
</dbReference>
<dbReference type="PANTHER" id="PTHR30337">
    <property type="entry name" value="COMPONENT OF ATP-DEPENDENT DSDNA EXONUCLEASE"/>
    <property type="match status" value="1"/>
</dbReference>
<dbReference type="Pfam" id="PF00149">
    <property type="entry name" value="Metallophos"/>
    <property type="match status" value="1"/>
</dbReference>
<organism evidence="3 4">
    <name type="scientific">Lactiplantibacillus plantarum</name>
    <name type="common">Lactobacillus plantarum</name>
    <dbReference type="NCBI Taxonomy" id="1590"/>
    <lineage>
        <taxon>Bacteria</taxon>
        <taxon>Bacillati</taxon>
        <taxon>Bacillota</taxon>
        <taxon>Bacilli</taxon>
        <taxon>Lactobacillales</taxon>
        <taxon>Lactobacillaceae</taxon>
        <taxon>Lactiplantibacillus</taxon>
    </lineage>
</organism>
<dbReference type="PIRSF" id="PIRSF033091">
    <property type="entry name" value="Pesterase_YhaO"/>
    <property type="match status" value="1"/>
</dbReference>
<dbReference type="GO" id="GO:0016787">
    <property type="term" value="F:hydrolase activity"/>
    <property type="evidence" value="ECO:0007669"/>
    <property type="project" value="UniProtKB-KW"/>
</dbReference>
<dbReference type="Gene3D" id="3.60.21.10">
    <property type="match status" value="1"/>
</dbReference>
<evidence type="ECO:0000256" key="1">
    <source>
        <dbReference type="ARBA" id="ARBA00022801"/>
    </source>
</evidence>
<feature type="domain" description="Calcineurin-like phosphoesterase" evidence="2">
    <location>
        <begin position="1"/>
        <end position="196"/>
    </location>
</feature>
<protein>
    <submittedName>
        <fullName evidence="3">DNA double-strand break repair protein Mre11</fullName>
    </submittedName>
</protein>
<reference evidence="3 4" key="1">
    <citation type="submission" date="2016-03" db="EMBL/GenBank/DDBJ databases">
        <title>Comparative genomics of 54 Lactobacillus plantarum strains reveals genomic uncoupling from niche constraints.</title>
        <authorList>
            <person name="Martino M.E."/>
        </authorList>
    </citation>
    <scope>NUCLEOTIDE SEQUENCE [LARGE SCALE GENOMIC DNA]</scope>
    <source>
        <strain evidence="3 4">19.1</strain>
    </source>
</reference>
<evidence type="ECO:0000259" key="2">
    <source>
        <dbReference type="Pfam" id="PF00149"/>
    </source>
</evidence>
<dbReference type="PANTHER" id="PTHR30337:SF7">
    <property type="entry name" value="PHOSPHOESTERASE"/>
    <property type="match status" value="1"/>
</dbReference>
<dbReference type="KEGG" id="lpb:SH83_05860"/>
<evidence type="ECO:0000313" key="3">
    <source>
        <dbReference type="EMBL" id="KZU91561.1"/>
    </source>
</evidence>
<proteinExistence type="predicted"/>
<dbReference type="InterPro" id="IPR041796">
    <property type="entry name" value="Mre11_N"/>
</dbReference>
<name>A0A165QX52_LACPN</name>
<gene>
    <name evidence="3" type="ORF">Lp19_2847</name>
</gene>
<comment type="caution">
    <text evidence="3">The sequence shown here is derived from an EMBL/GenBank/DDBJ whole genome shotgun (WGS) entry which is preliminary data.</text>
</comment>
<dbReference type="EMBL" id="LUXM01000040">
    <property type="protein sequence ID" value="KZU91561.1"/>
    <property type="molecule type" value="Genomic_DNA"/>
</dbReference>
<dbReference type="InterPro" id="IPR029052">
    <property type="entry name" value="Metallo-depent_PP-like"/>
</dbReference>
<accession>A0A165QX52</accession>
<dbReference type="InterPro" id="IPR014576">
    <property type="entry name" value="Pesterase_YhaO"/>
</dbReference>
<dbReference type="AlphaFoldDB" id="A0A165QX52"/>
<dbReference type="PATRIC" id="fig|1590.144.peg.1209"/>
<evidence type="ECO:0000313" key="4">
    <source>
        <dbReference type="Proteomes" id="UP000076882"/>
    </source>
</evidence>
<dbReference type="InterPro" id="IPR004843">
    <property type="entry name" value="Calcineurin-like_PHP"/>
</dbReference>
<dbReference type="SUPFAM" id="SSF56300">
    <property type="entry name" value="Metallo-dependent phosphatases"/>
    <property type="match status" value="1"/>
</dbReference>
<keyword evidence="1" id="KW-0378">Hydrolase</keyword>